<dbReference type="Gene3D" id="3.40.50.2300">
    <property type="match status" value="1"/>
</dbReference>
<dbReference type="GO" id="GO:0003677">
    <property type="term" value="F:DNA binding"/>
    <property type="evidence" value="ECO:0007669"/>
    <property type="project" value="UniProtKB-KW"/>
</dbReference>
<dbReference type="Gene3D" id="1.10.10.10">
    <property type="entry name" value="Winged helix-like DNA-binding domain superfamily/Winged helix DNA-binding domain"/>
    <property type="match status" value="1"/>
</dbReference>
<comment type="caution">
    <text evidence="7">The sequence shown here is derived from an EMBL/GenBank/DDBJ whole genome shotgun (WGS) entry which is preliminary data.</text>
</comment>
<dbReference type="SMART" id="SM00448">
    <property type="entry name" value="REC"/>
    <property type="match status" value="1"/>
</dbReference>
<dbReference type="PROSITE" id="PS50043">
    <property type="entry name" value="HTH_LUXR_2"/>
    <property type="match status" value="1"/>
</dbReference>
<evidence type="ECO:0000256" key="4">
    <source>
        <dbReference type="PROSITE-ProRule" id="PRU00169"/>
    </source>
</evidence>
<dbReference type="GO" id="GO:0006355">
    <property type="term" value="P:regulation of DNA-templated transcription"/>
    <property type="evidence" value="ECO:0007669"/>
    <property type="project" value="InterPro"/>
</dbReference>
<accession>A0A502FW61</accession>
<dbReference type="InterPro" id="IPR011006">
    <property type="entry name" value="CheY-like_superfamily"/>
</dbReference>
<protein>
    <submittedName>
        <fullName evidence="7">Response regulator</fullName>
    </submittedName>
</protein>
<keyword evidence="1" id="KW-0805">Transcription regulation</keyword>
<dbReference type="InterPro" id="IPR036388">
    <property type="entry name" value="WH-like_DNA-bd_sf"/>
</dbReference>
<name>A0A502FW61_9SPHN</name>
<dbReference type="EMBL" id="RCZC01000002">
    <property type="protein sequence ID" value="TPG53887.1"/>
    <property type="molecule type" value="Genomic_DNA"/>
</dbReference>
<evidence type="ECO:0000256" key="1">
    <source>
        <dbReference type="ARBA" id="ARBA00023015"/>
    </source>
</evidence>
<evidence type="ECO:0000313" key="7">
    <source>
        <dbReference type="EMBL" id="TPG53887.1"/>
    </source>
</evidence>
<gene>
    <name evidence="7" type="ORF">EAH76_04025</name>
</gene>
<sequence length="206" mass="22611">MGLRNVYVIDDDDVLRKALVSLLSVRSDLLVRTFRSGEEFFESATEQDAAVILVDHNMPGMSGLDLISRTSLVPGRYATIMLTGCGNISLAVAAMKGGAFDFLEKPYDPAFLLALIDQAFVHLDMDSSTVKRKFVAKNKISELSPRETDVLKGLIEGRSNKVIAHDLNISPRTVEIYRANMMDKLDVRSLSEALRVAFMAGLLSAA</sequence>
<dbReference type="RefSeq" id="WP_140848469.1">
    <property type="nucleotide sequence ID" value="NZ_RCZC01000002.1"/>
</dbReference>
<keyword evidence="3" id="KW-0804">Transcription</keyword>
<evidence type="ECO:0000259" key="6">
    <source>
        <dbReference type="PROSITE" id="PS50110"/>
    </source>
</evidence>
<dbReference type="PANTHER" id="PTHR44688">
    <property type="entry name" value="DNA-BINDING TRANSCRIPTIONAL ACTIVATOR DEVR_DOSR"/>
    <property type="match status" value="1"/>
</dbReference>
<evidence type="ECO:0000256" key="2">
    <source>
        <dbReference type="ARBA" id="ARBA00023125"/>
    </source>
</evidence>
<dbReference type="SUPFAM" id="SSF52172">
    <property type="entry name" value="CheY-like"/>
    <property type="match status" value="1"/>
</dbReference>
<keyword evidence="8" id="KW-1185">Reference proteome</keyword>
<dbReference type="Pfam" id="PF00196">
    <property type="entry name" value="GerE"/>
    <property type="match status" value="1"/>
</dbReference>
<evidence type="ECO:0000313" key="8">
    <source>
        <dbReference type="Proteomes" id="UP000319931"/>
    </source>
</evidence>
<keyword evidence="2" id="KW-0238">DNA-binding</keyword>
<organism evidence="7 8">
    <name type="scientific">Sphingomonas glacialis</name>
    <dbReference type="NCBI Taxonomy" id="658225"/>
    <lineage>
        <taxon>Bacteria</taxon>
        <taxon>Pseudomonadati</taxon>
        <taxon>Pseudomonadota</taxon>
        <taxon>Alphaproteobacteria</taxon>
        <taxon>Sphingomonadales</taxon>
        <taxon>Sphingomonadaceae</taxon>
        <taxon>Sphingomonas</taxon>
    </lineage>
</organism>
<dbReference type="PANTHER" id="PTHR44688:SF16">
    <property type="entry name" value="DNA-BINDING TRANSCRIPTIONAL ACTIVATOR DEVR_DOSR"/>
    <property type="match status" value="1"/>
</dbReference>
<keyword evidence="4" id="KW-0597">Phosphoprotein</keyword>
<dbReference type="InterPro" id="IPR016032">
    <property type="entry name" value="Sig_transdc_resp-reg_C-effctor"/>
</dbReference>
<proteinExistence type="predicted"/>
<dbReference type="SMART" id="SM00421">
    <property type="entry name" value="HTH_LUXR"/>
    <property type="match status" value="1"/>
</dbReference>
<dbReference type="AlphaFoldDB" id="A0A502FW61"/>
<dbReference type="InterPro" id="IPR000792">
    <property type="entry name" value="Tscrpt_reg_LuxR_C"/>
</dbReference>
<dbReference type="OrthoDB" id="9782655at2"/>
<dbReference type="PROSITE" id="PS50110">
    <property type="entry name" value="RESPONSE_REGULATORY"/>
    <property type="match status" value="1"/>
</dbReference>
<dbReference type="PROSITE" id="PS00622">
    <property type="entry name" value="HTH_LUXR_1"/>
    <property type="match status" value="1"/>
</dbReference>
<dbReference type="InterPro" id="IPR001789">
    <property type="entry name" value="Sig_transdc_resp-reg_receiver"/>
</dbReference>
<reference evidence="7 8" key="1">
    <citation type="journal article" date="2019" name="Environ. Microbiol.">
        <title>Species interactions and distinct microbial communities in high Arctic permafrost affected cryosols are associated with the CH4 and CO2 gas fluxes.</title>
        <authorList>
            <person name="Altshuler I."/>
            <person name="Hamel J."/>
            <person name="Turney S."/>
            <person name="Magnuson E."/>
            <person name="Levesque R."/>
            <person name="Greer C."/>
            <person name="Whyte L.G."/>
        </authorList>
    </citation>
    <scope>NUCLEOTIDE SEQUENCE [LARGE SCALE GENOMIC DNA]</scope>
    <source>
        <strain evidence="7 8">E6.1</strain>
    </source>
</reference>
<evidence type="ECO:0000256" key="3">
    <source>
        <dbReference type="ARBA" id="ARBA00023163"/>
    </source>
</evidence>
<evidence type="ECO:0000259" key="5">
    <source>
        <dbReference type="PROSITE" id="PS50043"/>
    </source>
</evidence>
<dbReference type="Proteomes" id="UP000319931">
    <property type="component" value="Unassembled WGS sequence"/>
</dbReference>
<dbReference type="PRINTS" id="PR00038">
    <property type="entry name" value="HTHLUXR"/>
</dbReference>
<feature type="domain" description="Response regulatory" evidence="6">
    <location>
        <begin position="5"/>
        <end position="120"/>
    </location>
</feature>
<dbReference type="Pfam" id="PF00072">
    <property type="entry name" value="Response_reg"/>
    <property type="match status" value="1"/>
</dbReference>
<dbReference type="GO" id="GO:0000160">
    <property type="term" value="P:phosphorelay signal transduction system"/>
    <property type="evidence" value="ECO:0007669"/>
    <property type="project" value="InterPro"/>
</dbReference>
<feature type="modified residue" description="4-aspartylphosphate" evidence="4">
    <location>
        <position position="55"/>
    </location>
</feature>
<feature type="domain" description="HTH luxR-type" evidence="5">
    <location>
        <begin position="136"/>
        <end position="201"/>
    </location>
</feature>
<dbReference type="SUPFAM" id="SSF46894">
    <property type="entry name" value="C-terminal effector domain of the bipartite response regulators"/>
    <property type="match status" value="1"/>
</dbReference>
<dbReference type="CDD" id="cd06170">
    <property type="entry name" value="LuxR_C_like"/>
    <property type="match status" value="1"/>
</dbReference>